<dbReference type="InterPro" id="IPR001708">
    <property type="entry name" value="YidC/ALB3/OXA1/COX18"/>
</dbReference>
<evidence type="ECO:0000256" key="10">
    <source>
        <dbReference type="ARBA" id="ARBA00023186"/>
    </source>
</evidence>
<evidence type="ECO:0000256" key="4">
    <source>
        <dbReference type="ARBA" id="ARBA00022448"/>
    </source>
</evidence>
<dbReference type="InterPro" id="IPR019998">
    <property type="entry name" value="Membr_insert_YidC"/>
</dbReference>
<evidence type="ECO:0000256" key="8">
    <source>
        <dbReference type="ARBA" id="ARBA00022989"/>
    </source>
</evidence>
<dbReference type="InterPro" id="IPR028055">
    <property type="entry name" value="YidC/Oxa/ALB_C"/>
</dbReference>
<feature type="transmembrane region" description="Helical" evidence="13">
    <location>
        <begin position="575"/>
        <end position="594"/>
    </location>
</feature>
<dbReference type="Gene3D" id="2.70.98.90">
    <property type="match status" value="1"/>
</dbReference>
<organism evidence="17 18">
    <name type="scientific">Lutimonas vermicola</name>
    <dbReference type="NCBI Taxonomy" id="414288"/>
    <lineage>
        <taxon>Bacteria</taxon>
        <taxon>Pseudomonadati</taxon>
        <taxon>Bacteroidota</taxon>
        <taxon>Flavobacteriia</taxon>
        <taxon>Flavobacteriales</taxon>
        <taxon>Flavobacteriaceae</taxon>
        <taxon>Lutimonas</taxon>
    </lineage>
</organism>
<dbReference type="HAMAP" id="MF_01810">
    <property type="entry name" value="YidC_type1"/>
    <property type="match status" value="1"/>
</dbReference>
<dbReference type="CDD" id="cd20070">
    <property type="entry name" value="5TM_YidC_Alb3"/>
    <property type="match status" value="1"/>
</dbReference>
<feature type="transmembrane region" description="Helical" evidence="13">
    <location>
        <begin position="6"/>
        <end position="26"/>
    </location>
</feature>
<evidence type="ECO:0000256" key="1">
    <source>
        <dbReference type="ARBA" id="ARBA00004429"/>
    </source>
</evidence>
<evidence type="ECO:0000256" key="13">
    <source>
        <dbReference type="HAMAP-Rule" id="MF_01810"/>
    </source>
</evidence>
<feature type="region of interest" description="Disordered" evidence="14">
    <location>
        <begin position="606"/>
        <end position="637"/>
    </location>
</feature>
<keyword evidence="5 13" id="KW-1003">Cell membrane</keyword>
<comment type="subunit">
    <text evidence="13">Interacts with the Sec translocase complex via SecD. Specifically interacts with transmembrane segments of nascent integral membrane proteins during membrane integration.</text>
</comment>
<dbReference type="NCBIfam" id="TIGR03593">
    <property type="entry name" value="yidC_nterm"/>
    <property type="match status" value="1"/>
</dbReference>
<proteinExistence type="inferred from homology"/>
<protein>
    <recommendedName>
        <fullName evidence="3 13">Membrane protein insertase YidC</fullName>
    </recommendedName>
    <alternativeName>
        <fullName evidence="12 13">Foldase YidC</fullName>
    </alternativeName>
    <alternativeName>
        <fullName evidence="11 13">Membrane integrase YidC</fullName>
    </alternativeName>
    <alternativeName>
        <fullName evidence="13">Membrane protein YidC</fullName>
    </alternativeName>
</protein>
<evidence type="ECO:0000259" key="16">
    <source>
        <dbReference type="Pfam" id="PF14849"/>
    </source>
</evidence>
<feature type="domain" description="Membrane insertase YidC/Oxa/ALB C-terminal" evidence="15">
    <location>
        <begin position="385"/>
        <end position="591"/>
    </location>
</feature>
<keyword evidence="10 13" id="KW-0143">Chaperone</keyword>
<keyword evidence="4 13" id="KW-0813">Transport</keyword>
<dbReference type="InterPro" id="IPR038221">
    <property type="entry name" value="YidC_periplasmic_sf"/>
</dbReference>
<dbReference type="Pfam" id="PF02096">
    <property type="entry name" value="60KD_IMP"/>
    <property type="match status" value="1"/>
</dbReference>
<feature type="transmembrane region" description="Helical" evidence="13">
    <location>
        <begin position="552"/>
        <end position="569"/>
    </location>
</feature>
<dbReference type="PANTHER" id="PTHR12428">
    <property type="entry name" value="OXA1"/>
    <property type="match status" value="1"/>
</dbReference>
<evidence type="ECO:0000313" key="17">
    <source>
        <dbReference type="EMBL" id="MEL4454911.1"/>
    </source>
</evidence>
<dbReference type="RefSeq" id="WP_342158627.1">
    <property type="nucleotide sequence ID" value="NZ_JBCDNA010000001.1"/>
</dbReference>
<evidence type="ECO:0000256" key="6">
    <source>
        <dbReference type="ARBA" id="ARBA00022692"/>
    </source>
</evidence>
<feature type="transmembrane region" description="Helical" evidence="13">
    <location>
        <begin position="452"/>
        <end position="473"/>
    </location>
</feature>
<evidence type="ECO:0000256" key="9">
    <source>
        <dbReference type="ARBA" id="ARBA00023136"/>
    </source>
</evidence>
<comment type="subcellular location">
    <subcellularLocation>
        <location evidence="1">Cell inner membrane</location>
        <topology evidence="1">Multi-pass membrane protein</topology>
    </subcellularLocation>
    <subcellularLocation>
        <location evidence="13">Cell membrane</location>
        <topology evidence="13">Multi-pass membrane protein</topology>
    </subcellularLocation>
</comment>
<evidence type="ECO:0000256" key="14">
    <source>
        <dbReference type="SAM" id="MobiDB-lite"/>
    </source>
</evidence>
<comment type="similarity">
    <text evidence="2 13">Belongs to the OXA1/ALB3/YidC family. Type 1 subfamily.</text>
</comment>
<dbReference type="NCBIfam" id="NF002356">
    <property type="entry name" value="PRK01318.2-3"/>
    <property type="match status" value="1"/>
</dbReference>
<evidence type="ECO:0000256" key="12">
    <source>
        <dbReference type="ARBA" id="ARBA00033342"/>
    </source>
</evidence>
<keyword evidence="6 13" id="KW-0812">Transmembrane</keyword>
<evidence type="ECO:0000256" key="5">
    <source>
        <dbReference type="ARBA" id="ARBA00022475"/>
    </source>
</evidence>
<evidence type="ECO:0000256" key="3">
    <source>
        <dbReference type="ARBA" id="ARBA00015325"/>
    </source>
</evidence>
<comment type="function">
    <text evidence="13">Required for the insertion and/or proper folding and/or complex formation of integral membrane proteins into the membrane. Involved in integration of membrane proteins that insert both dependently and independently of the Sec translocase complex, as well as at least some lipoproteins. Aids folding of multispanning membrane proteins.</text>
</comment>
<evidence type="ECO:0000256" key="2">
    <source>
        <dbReference type="ARBA" id="ARBA00010527"/>
    </source>
</evidence>
<dbReference type="CDD" id="cd19961">
    <property type="entry name" value="EcYidC-like_peri"/>
    <property type="match status" value="1"/>
</dbReference>
<keyword evidence="18" id="KW-1185">Reference proteome</keyword>
<evidence type="ECO:0000256" key="7">
    <source>
        <dbReference type="ARBA" id="ARBA00022927"/>
    </source>
</evidence>
<accession>A0ABU9KXJ0</accession>
<dbReference type="PRINTS" id="PR00701">
    <property type="entry name" value="60KDINNERMP"/>
</dbReference>
<dbReference type="PANTHER" id="PTHR12428:SF65">
    <property type="entry name" value="CYTOCHROME C OXIDASE ASSEMBLY PROTEIN COX18, MITOCHONDRIAL"/>
    <property type="match status" value="1"/>
</dbReference>
<sequence length="637" mass="73802">MEEKKFDLNSLIGFVLLGAIMIYYFYTNQPTPEQIAKQKAEQVQDSIDQLSPEVQPTDVVVEQQAAQEPVNSSDSLAFAQTQNRLGAFAYSAGLPSASGGETVLENELVKITVANKGGQIVEVLMKKYKTFNKLPLYIIKDQNASLNLSFATQDNRNLQTKDLYFEPSLSSNGYHQVLSMKLKVSANNYLEFRYELKPDDYMLDFAIKSQGMDRAINTSQLMNLEWQLKSFRTEKSVKYENQYTDLRYLQNGEFEYMNAMSDEDEEEVDNLNWVAFKQQFFTSVLLAEDKFESAKLISKNLVKDEDIDTVYTKKYEAYIPLQAKNGELDYNMNMYYGPVDYKVLSSYKGKQLDRIVSLGWGIFRWINKYVFIPVFGFLSSFIGNYGVVIILMTIVVRIIMSPVVYKSYLSSAKMKVLRPEMQEINEKHKGKENAMKRQQETMAIQRKAGVNPLSGCIPALIQMPVFFALFRFFPANIDIRQHGFLWADDLSAYDEVLHLPFKIPFYGDHVSLFPILASVAIFFYMQMTQSQQMNMQQPTQEGMPDMQKMMKMMMWFSPIMMMFFFNSYASSLSLYYFVSNLLTIVIMLVIKHFIIDEDKIHAQIQENKKRPEKKKSAFRQRLDDAMKQAQEQQVKKK</sequence>
<feature type="domain" description="Membrane insertase YidC N-terminal" evidence="16">
    <location>
        <begin position="104"/>
        <end position="371"/>
    </location>
</feature>
<evidence type="ECO:0000256" key="11">
    <source>
        <dbReference type="ARBA" id="ARBA00033245"/>
    </source>
</evidence>
<keyword evidence="8 13" id="KW-1133">Transmembrane helix</keyword>
<feature type="transmembrane region" description="Helical" evidence="13">
    <location>
        <begin position="503"/>
        <end position="525"/>
    </location>
</feature>
<dbReference type="NCBIfam" id="NF002359">
    <property type="entry name" value="PRK01318.2-6"/>
    <property type="match status" value="1"/>
</dbReference>
<keyword evidence="7 13" id="KW-0653">Protein transport</keyword>
<dbReference type="EMBL" id="JBCDNA010000001">
    <property type="protein sequence ID" value="MEL4454911.1"/>
    <property type="molecule type" value="Genomic_DNA"/>
</dbReference>
<reference evidence="17 18" key="1">
    <citation type="submission" date="2024-04" db="EMBL/GenBank/DDBJ databases">
        <title>whole genome sequencing of Lutimonas vermicola strain IMCC1616.</title>
        <authorList>
            <person name="Bae S.S."/>
        </authorList>
    </citation>
    <scope>NUCLEOTIDE SEQUENCE [LARGE SCALE GENOMIC DNA]</scope>
    <source>
        <strain evidence="17 18">IMCC1616</strain>
    </source>
</reference>
<evidence type="ECO:0000313" key="18">
    <source>
        <dbReference type="Proteomes" id="UP001474120"/>
    </source>
</evidence>
<dbReference type="InterPro" id="IPR047196">
    <property type="entry name" value="YidC_ALB_C"/>
</dbReference>
<evidence type="ECO:0000259" key="15">
    <source>
        <dbReference type="Pfam" id="PF02096"/>
    </source>
</evidence>
<comment type="caution">
    <text evidence="17">The sequence shown here is derived from an EMBL/GenBank/DDBJ whole genome shotgun (WGS) entry which is preliminary data.</text>
</comment>
<dbReference type="InterPro" id="IPR028053">
    <property type="entry name" value="Membr_insert_YidC_N"/>
</dbReference>
<dbReference type="Proteomes" id="UP001474120">
    <property type="component" value="Unassembled WGS sequence"/>
</dbReference>
<name>A0ABU9KXJ0_9FLAO</name>
<dbReference type="Pfam" id="PF14849">
    <property type="entry name" value="YidC_periplas"/>
    <property type="match status" value="1"/>
</dbReference>
<dbReference type="NCBIfam" id="TIGR03592">
    <property type="entry name" value="yidC_oxa1_cterm"/>
    <property type="match status" value="1"/>
</dbReference>
<keyword evidence="9 13" id="KW-0472">Membrane</keyword>
<gene>
    <name evidence="13 17" type="primary">yidC</name>
    <name evidence="17" type="ORF">AABB81_03325</name>
</gene>